<evidence type="ECO:0000313" key="1">
    <source>
        <dbReference type="EMBL" id="EOY11415.1"/>
    </source>
</evidence>
<protein>
    <submittedName>
        <fullName evidence="1">Uncharacterized protein</fullName>
    </submittedName>
</protein>
<name>A0A061F248_THECC</name>
<dbReference type="Proteomes" id="UP000026915">
    <property type="component" value="Chromosome 5"/>
</dbReference>
<dbReference type="InParanoid" id="A0A061F248"/>
<keyword evidence="2" id="KW-1185">Reference proteome</keyword>
<organism evidence="1 2">
    <name type="scientific">Theobroma cacao</name>
    <name type="common">Cacao</name>
    <name type="synonym">Cocoa</name>
    <dbReference type="NCBI Taxonomy" id="3641"/>
    <lineage>
        <taxon>Eukaryota</taxon>
        <taxon>Viridiplantae</taxon>
        <taxon>Streptophyta</taxon>
        <taxon>Embryophyta</taxon>
        <taxon>Tracheophyta</taxon>
        <taxon>Spermatophyta</taxon>
        <taxon>Magnoliopsida</taxon>
        <taxon>eudicotyledons</taxon>
        <taxon>Gunneridae</taxon>
        <taxon>Pentapetalae</taxon>
        <taxon>rosids</taxon>
        <taxon>malvids</taxon>
        <taxon>Malvales</taxon>
        <taxon>Malvaceae</taxon>
        <taxon>Byttnerioideae</taxon>
        <taxon>Theobroma</taxon>
    </lineage>
</organism>
<dbReference type="Gramene" id="EOY11415">
    <property type="protein sequence ID" value="EOY11415"/>
    <property type="gene ID" value="TCM_026597"/>
</dbReference>
<gene>
    <name evidence="1" type="ORF">TCM_026597</name>
</gene>
<evidence type="ECO:0000313" key="2">
    <source>
        <dbReference type="Proteomes" id="UP000026915"/>
    </source>
</evidence>
<sequence length="68" mass="7858">MSRKLQLFKCRTCLLFPPLSSMPPIISFCSINLLIFISGSNYVELMTMKSALHIFYHSVWRVKKISSC</sequence>
<proteinExistence type="predicted"/>
<dbReference type="EMBL" id="CM001883">
    <property type="protein sequence ID" value="EOY11415.1"/>
    <property type="molecule type" value="Genomic_DNA"/>
</dbReference>
<dbReference type="HOGENOM" id="CLU_2799139_0_0_1"/>
<dbReference type="AlphaFoldDB" id="A0A061F248"/>
<accession>A0A061F248</accession>
<reference evidence="1 2" key="1">
    <citation type="journal article" date="2013" name="Genome Biol.">
        <title>The genome sequence of the most widely cultivated cacao type and its use to identify candidate genes regulating pod color.</title>
        <authorList>
            <person name="Motamayor J.C."/>
            <person name="Mockaitis K."/>
            <person name="Schmutz J."/>
            <person name="Haiminen N."/>
            <person name="Iii D.L."/>
            <person name="Cornejo O."/>
            <person name="Findley S.D."/>
            <person name="Zheng P."/>
            <person name="Utro F."/>
            <person name="Royaert S."/>
            <person name="Saski C."/>
            <person name="Jenkins J."/>
            <person name="Podicheti R."/>
            <person name="Zhao M."/>
            <person name="Scheffler B.E."/>
            <person name="Stack J.C."/>
            <person name="Feltus F.A."/>
            <person name="Mustiga G.M."/>
            <person name="Amores F."/>
            <person name="Phillips W."/>
            <person name="Marelli J.P."/>
            <person name="May G.D."/>
            <person name="Shapiro H."/>
            <person name="Ma J."/>
            <person name="Bustamante C.D."/>
            <person name="Schnell R.J."/>
            <person name="Main D."/>
            <person name="Gilbert D."/>
            <person name="Parida L."/>
            <person name="Kuhn D.N."/>
        </authorList>
    </citation>
    <scope>NUCLEOTIDE SEQUENCE [LARGE SCALE GENOMIC DNA]</scope>
    <source>
        <strain evidence="2">cv. Matina 1-6</strain>
    </source>
</reference>